<protein>
    <submittedName>
        <fullName evidence="3">Primase homolog protein-like isoform X1</fullName>
    </submittedName>
</protein>
<evidence type="ECO:0000313" key="3">
    <source>
        <dbReference type="RefSeq" id="XP_027114498.1"/>
    </source>
</evidence>
<dbReference type="InterPro" id="IPR027032">
    <property type="entry name" value="Twinkle-like"/>
</dbReference>
<dbReference type="SMART" id="SM00493">
    <property type="entry name" value="TOPRIM"/>
    <property type="match status" value="1"/>
</dbReference>
<sequence>MPLPSRTILHQDSITAIIPSVYSLNPFTSHQFKVQPLIYLASPAKPISRISLYNNGFRSISQRKTGAEFKDKNHEQEESSDYSELKQKLDEVGLNYYNSCSPGQYHLLFCPKCKGGRSSVRSLSFHITLDRTSAIWRCFTDECGWAGQVIPGSWTNISGDNQFGKRQKLQPLGDELIAYFAGRMIPKQTLEKNCVMQVAGQKDIIAFTYRRNGIIVGCKYRTMDKSFWQEKGTEKTLYGLDDIKEADEVIIVEGEIDKLSLEEAGISNCVSVPAGAPQTVSIKELPTPEKDTGFQYIWNCKKYLNKASRIIIATDADVSGDALAEELARRLGRERSKCWRVHWPKKDEINCFKDANEVLMNLGPNALRETIYSMQLHHMYLFNETIQGV</sequence>
<gene>
    <name evidence="3" type="primary">LOC113732753</name>
</gene>
<evidence type="ECO:0000313" key="2">
    <source>
        <dbReference type="Proteomes" id="UP001652660"/>
    </source>
</evidence>
<dbReference type="Pfam" id="PF13662">
    <property type="entry name" value="Toprim_4"/>
    <property type="match status" value="1"/>
</dbReference>
<proteinExistence type="predicted"/>
<dbReference type="PANTHER" id="PTHR12873:SF6">
    <property type="entry name" value="TOPRIM DOMAIN-CONTAINING PROTEIN"/>
    <property type="match status" value="1"/>
</dbReference>
<dbReference type="RefSeq" id="XP_027114498.1">
    <property type="nucleotide sequence ID" value="XM_027258697.2"/>
</dbReference>
<dbReference type="CDD" id="cd00188">
    <property type="entry name" value="TOPRIM"/>
    <property type="match status" value="1"/>
</dbReference>
<accession>A0A6P6WG87</accession>
<dbReference type="Gene3D" id="3.40.1360.10">
    <property type="match status" value="1"/>
</dbReference>
<reference evidence="2" key="1">
    <citation type="journal article" date="2025" name="Foods">
        <title>Unveiling the Microbial Signatures of Arabica Coffee Cherries: Insights into Ripeness Specific Diversity, Functional Traits, and Implications for Quality and Safety.</title>
        <authorList>
            <consortium name="RefSeq"/>
            <person name="Tenea G.N."/>
            <person name="Cifuentes V."/>
            <person name="Reyes P."/>
            <person name="Cevallos-Vallejos M."/>
        </authorList>
    </citation>
    <scope>NUCLEOTIDE SEQUENCE [LARGE SCALE GENOMIC DNA]</scope>
</reference>
<dbReference type="GeneID" id="113732753"/>
<dbReference type="InterPro" id="IPR006171">
    <property type="entry name" value="TOPRIM_dom"/>
</dbReference>
<dbReference type="PANTHER" id="PTHR12873">
    <property type="entry name" value="T7-LIKE MITOCHONDRIAL DNA HELICASE"/>
    <property type="match status" value="1"/>
</dbReference>
<dbReference type="OrthoDB" id="275278at2759"/>
<feature type="domain" description="Toprim" evidence="1">
    <location>
        <begin position="247"/>
        <end position="336"/>
    </location>
</feature>
<dbReference type="AlphaFoldDB" id="A0A6P6WG87"/>
<dbReference type="SUPFAM" id="SSF56731">
    <property type="entry name" value="DNA primase core"/>
    <property type="match status" value="1"/>
</dbReference>
<dbReference type="Proteomes" id="UP001652660">
    <property type="component" value="Chromosome 2e"/>
</dbReference>
<organism evidence="2 3">
    <name type="scientific">Coffea arabica</name>
    <name type="common">Arabian coffee</name>
    <dbReference type="NCBI Taxonomy" id="13443"/>
    <lineage>
        <taxon>Eukaryota</taxon>
        <taxon>Viridiplantae</taxon>
        <taxon>Streptophyta</taxon>
        <taxon>Embryophyta</taxon>
        <taxon>Tracheophyta</taxon>
        <taxon>Spermatophyta</taxon>
        <taxon>Magnoliopsida</taxon>
        <taxon>eudicotyledons</taxon>
        <taxon>Gunneridae</taxon>
        <taxon>Pentapetalae</taxon>
        <taxon>asterids</taxon>
        <taxon>lamiids</taxon>
        <taxon>Gentianales</taxon>
        <taxon>Rubiaceae</taxon>
        <taxon>Ixoroideae</taxon>
        <taxon>Gardenieae complex</taxon>
        <taxon>Bertiereae - Coffeeae clade</taxon>
        <taxon>Coffeeae</taxon>
        <taxon>Coffea</taxon>
    </lineage>
</organism>
<name>A0A6P6WG87_COFAR</name>
<dbReference type="GO" id="GO:0003697">
    <property type="term" value="F:single-stranded DNA binding"/>
    <property type="evidence" value="ECO:0007669"/>
    <property type="project" value="InterPro"/>
</dbReference>
<reference evidence="3" key="2">
    <citation type="submission" date="2025-08" db="UniProtKB">
        <authorList>
            <consortium name="RefSeq"/>
        </authorList>
    </citation>
    <scope>IDENTIFICATION</scope>
    <source>
        <tissue evidence="3">Leaves</tissue>
    </source>
</reference>
<dbReference type="GO" id="GO:0043139">
    <property type="term" value="F:5'-3' DNA helicase activity"/>
    <property type="evidence" value="ECO:0007669"/>
    <property type="project" value="InterPro"/>
</dbReference>
<evidence type="ECO:0000259" key="1">
    <source>
        <dbReference type="SMART" id="SM00493"/>
    </source>
</evidence>
<keyword evidence="2" id="KW-1185">Reference proteome</keyword>